<dbReference type="InterPro" id="IPR051049">
    <property type="entry name" value="Dienelactone_hydrolase-like"/>
</dbReference>
<keyword evidence="3" id="KW-1185">Reference proteome</keyword>
<dbReference type="InterPro" id="IPR029058">
    <property type="entry name" value="AB_hydrolase_fold"/>
</dbReference>
<gene>
    <name evidence="2" type="ORF">EDC62_0085</name>
</gene>
<dbReference type="SUPFAM" id="SSF53474">
    <property type="entry name" value="alpha/beta-Hydrolases"/>
    <property type="match status" value="1"/>
</dbReference>
<dbReference type="Gene3D" id="3.40.50.1820">
    <property type="entry name" value="alpha/beta hydrolase"/>
    <property type="match status" value="1"/>
</dbReference>
<evidence type="ECO:0000259" key="1">
    <source>
        <dbReference type="Pfam" id="PF01738"/>
    </source>
</evidence>
<reference evidence="2 3" key="1">
    <citation type="submission" date="2018-11" db="EMBL/GenBank/DDBJ databases">
        <title>Genomic Encyclopedia of Type Strains, Phase IV (KMG-IV): sequencing the most valuable type-strain genomes for metagenomic binning, comparative biology and taxonomic classification.</title>
        <authorList>
            <person name="Goeker M."/>
        </authorList>
    </citation>
    <scope>NUCLEOTIDE SEQUENCE [LARGE SCALE GENOMIC DNA]</scope>
    <source>
        <strain evidence="2 3">DSM 101684</strain>
    </source>
</reference>
<dbReference type="PANTHER" id="PTHR46623">
    <property type="entry name" value="CARBOXYMETHYLENEBUTENOLIDASE-RELATED"/>
    <property type="match status" value="1"/>
</dbReference>
<comment type="caution">
    <text evidence="2">The sequence shown here is derived from an EMBL/GenBank/DDBJ whole genome shotgun (WGS) entry which is preliminary data.</text>
</comment>
<dbReference type="OrthoDB" id="62567at2"/>
<dbReference type="EMBL" id="RKQL01000001">
    <property type="protein sequence ID" value="RPE72397.1"/>
    <property type="molecule type" value="Genomic_DNA"/>
</dbReference>
<proteinExistence type="predicted"/>
<evidence type="ECO:0000313" key="3">
    <source>
        <dbReference type="Proteomes" id="UP000272193"/>
    </source>
</evidence>
<accession>A0A3N4V5L6</accession>
<dbReference type="PANTHER" id="PTHR46623:SF6">
    <property type="entry name" value="ALPHA_BETA-HYDROLASES SUPERFAMILY PROTEIN"/>
    <property type="match status" value="1"/>
</dbReference>
<dbReference type="RefSeq" id="WP_124219246.1">
    <property type="nucleotide sequence ID" value="NZ_RKQL01000001.1"/>
</dbReference>
<name>A0A3N4V5L6_9BURK</name>
<dbReference type="Proteomes" id="UP000272193">
    <property type="component" value="Unassembled WGS sequence"/>
</dbReference>
<dbReference type="Pfam" id="PF01738">
    <property type="entry name" value="DLH"/>
    <property type="match status" value="1"/>
</dbReference>
<protein>
    <submittedName>
        <fullName evidence="2">Carboxymethylenebutenolidase</fullName>
    </submittedName>
</protein>
<dbReference type="InterPro" id="IPR002925">
    <property type="entry name" value="Dienelactn_hydro"/>
</dbReference>
<organism evidence="2 3">
    <name type="scientific">Tibeticola sediminis</name>
    <dbReference type="NCBI Taxonomy" id="1917811"/>
    <lineage>
        <taxon>Bacteria</taxon>
        <taxon>Pseudomonadati</taxon>
        <taxon>Pseudomonadota</taxon>
        <taxon>Betaproteobacteria</taxon>
        <taxon>Burkholderiales</taxon>
        <taxon>Comamonadaceae</taxon>
        <taxon>Tibeticola</taxon>
    </lineage>
</organism>
<dbReference type="AlphaFoldDB" id="A0A3N4V5L6"/>
<evidence type="ECO:0000313" key="2">
    <source>
        <dbReference type="EMBL" id="RPE72397.1"/>
    </source>
</evidence>
<feature type="domain" description="Dienelactone hydrolase" evidence="1">
    <location>
        <begin position="16"/>
        <end position="227"/>
    </location>
</feature>
<sequence length="229" mass="24642">MGTHTELTAADGFRLSAFVARPAGRPRGGIVVIQEIFGVNAHIREVTEGYAAEGYLAVAPALFDRVRRGVELGYSPADMEAGFAVMQAVEQLPPPGALGDIQAAIDYAARESGGKVGIVGYCWGGLMTWRAACELQGLAAAVPYYGGGITSELESARQPRVPVLAHFAEQDPWIPLPSVEAFRARHPEVEVHLYPAHHGFNCNHRAAWNEAAARLARERTLAFFAQHVG</sequence>
<dbReference type="GO" id="GO:0016787">
    <property type="term" value="F:hydrolase activity"/>
    <property type="evidence" value="ECO:0007669"/>
    <property type="project" value="InterPro"/>
</dbReference>